<dbReference type="PaxDb" id="8022-A0A060XJA1"/>
<dbReference type="SUPFAM" id="SSF90112">
    <property type="entry name" value="Neurotransmitter-gated ion-channel transmembrane pore"/>
    <property type="match status" value="1"/>
</dbReference>
<dbReference type="InterPro" id="IPR038050">
    <property type="entry name" value="Neuro_actylchol_rec"/>
</dbReference>
<evidence type="ECO:0000313" key="5">
    <source>
        <dbReference type="EMBL" id="CDQ76970.1"/>
    </source>
</evidence>
<keyword evidence="3" id="KW-0812">Transmembrane</keyword>
<dbReference type="GO" id="GO:0005230">
    <property type="term" value="F:extracellular ligand-gated monoatomic ion channel activity"/>
    <property type="evidence" value="ECO:0007669"/>
    <property type="project" value="InterPro"/>
</dbReference>
<dbReference type="Gene3D" id="2.70.170.10">
    <property type="entry name" value="Neurotransmitter-gated ion-channel ligand-binding domain"/>
    <property type="match status" value="1"/>
</dbReference>
<keyword evidence="3" id="KW-1133">Transmembrane helix</keyword>
<dbReference type="InterPro" id="IPR006029">
    <property type="entry name" value="Neurotrans-gated_channel_TM"/>
</dbReference>
<name>A0A060XJA1_ONCMY</name>
<dbReference type="Proteomes" id="UP000193380">
    <property type="component" value="Unassembled WGS sequence"/>
</dbReference>
<dbReference type="AlphaFoldDB" id="A0A060XJA1"/>
<feature type="region of interest" description="Disordered" evidence="2">
    <location>
        <begin position="155"/>
        <end position="175"/>
    </location>
</feature>
<dbReference type="PANTHER" id="PTHR18945">
    <property type="entry name" value="NEUROTRANSMITTER GATED ION CHANNEL"/>
    <property type="match status" value="1"/>
</dbReference>
<keyword evidence="3" id="KW-0472">Membrane</keyword>
<protein>
    <recommendedName>
        <fullName evidence="4">Neurotransmitter-gated ion-channel transmembrane domain-containing protein</fullName>
    </recommendedName>
</protein>
<accession>A0A060XJA1</accession>
<proteinExistence type="predicted"/>
<dbReference type="STRING" id="8022.A0A060XJA1"/>
<gene>
    <name evidence="5" type="ORF">GSONMT00017720001</name>
</gene>
<dbReference type="InterPro" id="IPR006201">
    <property type="entry name" value="Neur_channel"/>
</dbReference>
<dbReference type="GO" id="GO:0016020">
    <property type="term" value="C:membrane"/>
    <property type="evidence" value="ECO:0007669"/>
    <property type="project" value="UniProtKB-SubCell"/>
</dbReference>
<evidence type="ECO:0000256" key="1">
    <source>
        <dbReference type="ARBA" id="ARBA00004141"/>
    </source>
</evidence>
<dbReference type="GO" id="GO:0004888">
    <property type="term" value="F:transmembrane signaling receptor activity"/>
    <property type="evidence" value="ECO:0007669"/>
    <property type="project" value="InterPro"/>
</dbReference>
<comment type="subcellular location">
    <subcellularLocation>
        <location evidence="1">Membrane</location>
        <topology evidence="1">Multi-pass membrane protein</topology>
    </subcellularLocation>
</comment>
<evidence type="ECO:0000313" key="6">
    <source>
        <dbReference type="Proteomes" id="UP000193380"/>
    </source>
</evidence>
<feature type="transmembrane region" description="Helical" evidence="3">
    <location>
        <begin position="76"/>
        <end position="99"/>
    </location>
</feature>
<organism evidence="5 6">
    <name type="scientific">Oncorhynchus mykiss</name>
    <name type="common">Rainbow trout</name>
    <name type="synonym">Salmo gairdneri</name>
    <dbReference type="NCBI Taxonomy" id="8022"/>
    <lineage>
        <taxon>Eukaryota</taxon>
        <taxon>Metazoa</taxon>
        <taxon>Chordata</taxon>
        <taxon>Craniata</taxon>
        <taxon>Vertebrata</taxon>
        <taxon>Euteleostomi</taxon>
        <taxon>Actinopterygii</taxon>
        <taxon>Neopterygii</taxon>
        <taxon>Teleostei</taxon>
        <taxon>Protacanthopterygii</taxon>
        <taxon>Salmoniformes</taxon>
        <taxon>Salmonidae</taxon>
        <taxon>Salmoninae</taxon>
        <taxon>Oncorhynchus</taxon>
    </lineage>
</organism>
<evidence type="ECO:0000256" key="2">
    <source>
        <dbReference type="SAM" id="MobiDB-lite"/>
    </source>
</evidence>
<dbReference type="InterPro" id="IPR036734">
    <property type="entry name" value="Neur_chan_lig-bd_sf"/>
</dbReference>
<reference evidence="5" key="1">
    <citation type="journal article" date="2014" name="Nat. Commun.">
        <title>The rainbow trout genome provides novel insights into evolution after whole-genome duplication in vertebrates.</title>
        <authorList>
            <person name="Berthelot C."/>
            <person name="Brunet F."/>
            <person name="Chalopin D."/>
            <person name="Juanchich A."/>
            <person name="Bernard M."/>
            <person name="Noel B."/>
            <person name="Bento P."/>
            <person name="Da Silva C."/>
            <person name="Labadie K."/>
            <person name="Alberti A."/>
            <person name="Aury J.M."/>
            <person name="Louis A."/>
            <person name="Dehais P."/>
            <person name="Bardou P."/>
            <person name="Montfort J."/>
            <person name="Klopp C."/>
            <person name="Cabau C."/>
            <person name="Gaspin C."/>
            <person name="Thorgaard G.H."/>
            <person name="Boussaha M."/>
            <person name="Quillet E."/>
            <person name="Guyomard R."/>
            <person name="Galiana D."/>
            <person name="Bobe J."/>
            <person name="Volff J.N."/>
            <person name="Genet C."/>
            <person name="Wincker P."/>
            <person name="Jaillon O."/>
            <person name="Roest Crollius H."/>
            <person name="Guiguen Y."/>
        </authorList>
    </citation>
    <scope>NUCLEOTIDE SEQUENCE [LARGE SCALE GENOMIC DNA]</scope>
</reference>
<dbReference type="Pfam" id="PF02932">
    <property type="entry name" value="Neur_chan_memb"/>
    <property type="match status" value="1"/>
</dbReference>
<dbReference type="CDD" id="cd19064">
    <property type="entry name" value="LGIC_TM_nAChR"/>
    <property type="match status" value="1"/>
</dbReference>
<feature type="transmembrane region" description="Helical" evidence="3">
    <location>
        <begin position="108"/>
        <end position="126"/>
    </location>
</feature>
<sequence>MSASVYLSIPLPLPRESNPNEMASIDPSVSVSTLLENGEWAIKHRPARKLINSRYTPDDLEYKEISFNLVIQREPLFYIINIILPCSLISSLVVLAYLLPAQDGGQKLTVSISVLLAQTVFLFLIAQKVPETSLNVPNISKYLIFHVCDHTHRHQPNRGAQHLPPQSQYTHHVPHTMSHTAPLPGACSSIPGHGPSGG</sequence>
<reference evidence="5" key="2">
    <citation type="submission" date="2014-03" db="EMBL/GenBank/DDBJ databases">
        <authorList>
            <person name="Genoscope - CEA"/>
        </authorList>
    </citation>
    <scope>NUCLEOTIDE SEQUENCE</scope>
</reference>
<dbReference type="Gene3D" id="1.20.58.390">
    <property type="entry name" value="Neurotransmitter-gated ion-channel transmembrane domain"/>
    <property type="match status" value="1"/>
</dbReference>
<feature type="domain" description="Neurotransmitter-gated ion-channel transmembrane" evidence="4">
    <location>
        <begin position="82"/>
        <end position="145"/>
    </location>
</feature>
<dbReference type="EMBL" id="FR905189">
    <property type="protein sequence ID" value="CDQ76970.1"/>
    <property type="molecule type" value="Genomic_DNA"/>
</dbReference>
<evidence type="ECO:0000259" key="4">
    <source>
        <dbReference type="Pfam" id="PF02932"/>
    </source>
</evidence>
<evidence type="ECO:0000256" key="3">
    <source>
        <dbReference type="SAM" id="Phobius"/>
    </source>
</evidence>
<dbReference type="InterPro" id="IPR036719">
    <property type="entry name" value="Neuro-gated_channel_TM_sf"/>
</dbReference>